<proteinExistence type="predicted"/>
<dbReference type="Proteomes" id="UP000297280">
    <property type="component" value="Unassembled WGS sequence"/>
</dbReference>
<protein>
    <submittedName>
        <fullName evidence="2">Uncharacterized protein</fullName>
    </submittedName>
</protein>
<evidence type="ECO:0000313" key="2">
    <source>
        <dbReference type="EMBL" id="TGO85028.1"/>
    </source>
</evidence>
<keyword evidence="3" id="KW-1185">Reference proteome</keyword>
<feature type="region of interest" description="Disordered" evidence="1">
    <location>
        <begin position="1"/>
        <end position="109"/>
    </location>
</feature>
<feature type="compositionally biased region" description="Basic and acidic residues" evidence="1">
    <location>
        <begin position="73"/>
        <end position="90"/>
    </location>
</feature>
<reference evidence="2 3" key="1">
    <citation type="submission" date="2017-12" db="EMBL/GenBank/DDBJ databases">
        <title>Comparative genomics of Botrytis spp.</title>
        <authorList>
            <person name="Valero-Jimenez C.A."/>
            <person name="Tapia P."/>
            <person name="Veloso J."/>
            <person name="Silva-Moreno E."/>
            <person name="Staats M."/>
            <person name="Valdes J.H."/>
            <person name="Van Kan J.A.L."/>
        </authorList>
    </citation>
    <scope>NUCLEOTIDE SEQUENCE [LARGE SCALE GENOMIC DNA]</scope>
    <source>
        <strain evidence="2 3">MUCL3349</strain>
    </source>
</reference>
<evidence type="ECO:0000256" key="1">
    <source>
        <dbReference type="SAM" id="MobiDB-lite"/>
    </source>
</evidence>
<name>A0A4Z1KHK2_9HELO</name>
<dbReference type="EMBL" id="PQXO01000438">
    <property type="protein sequence ID" value="TGO85028.1"/>
    <property type="molecule type" value="Genomic_DNA"/>
</dbReference>
<comment type="caution">
    <text evidence="2">The sequence shown here is derived from an EMBL/GenBank/DDBJ whole genome shotgun (WGS) entry which is preliminary data.</text>
</comment>
<dbReference type="AlphaFoldDB" id="A0A4Z1KHK2"/>
<evidence type="ECO:0000313" key="3">
    <source>
        <dbReference type="Proteomes" id="UP000297280"/>
    </source>
</evidence>
<organism evidence="2 3">
    <name type="scientific">Botrytis porri</name>
    <dbReference type="NCBI Taxonomy" id="87229"/>
    <lineage>
        <taxon>Eukaryota</taxon>
        <taxon>Fungi</taxon>
        <taxon>Dikarya</taxon>
        <taxon>Ascomycota</taxon>
        <taxon>Pezizomycotina</taxon>
        <taxon>Leotiomycetes</taxon>
        <taxon>Helotiales</taxon>
        <taxon>Sclerotiniaceae</taxon>
        <taxon>Botrytis</taxon>
    </lineage>
</organism>
<sequence>MTTPGSRQSRRDAEHAKTQANLYSKVNGGNQRSSYPSSRHSNGDSSGKNWDIHDKVKRAAAQLNPSDSTDNTGTERRLYDRHARSQEGRSHKTSGTKDQTDLSGSKRKK</sequence>
<feature type="compositionally biased region" description="Polar residues" evidence="1">
    <location>
        <begin position="63"/>
        <end position="72"/>
    </location>
</feature>
<accession>A0A4Z1KHK2</accession>
<feature type="compositionally biased region" description="Polar residues" evidence="1">
    <location>
        <begin position="18"/>
        <end position="48"/>
    </location>
</feature>
<gene>
    <name evidence="2" type="ORF">BPOR_0439g00070</name>
</gene>